<dbReference type="Proteomes" id="UP001215280">
    <property type="component" value="Unassembled WGS sequence"/>
</dbReference>
<reference evidence="6" key="1">
    <citation type="submission" date="2023-03" db="EMBL/GenBank/DDBJ databases">
        <title>Massive genome expansion in bonnet fungi (Mycena s.s.) driven by repeated elements and novel gene families across ecological guilds.</title>
        <authorList>
            <consortium name="Lawrence Berkeley National Laboratory"/>
            <person name="Harder C.B."/>
            <person name="Miyauchi S."/>
            <person name="Viragh M."/>
            <person name="Kuo A."/>
            <person name="Thoen E."/>
            <person name="Andreopoulos B."/>
            <person name="Lu D."/>
            <person name="Skrede I."/>
            <person name="Drula E."/>
            <person name="Henrissat B."/>
            <person name="Morin E."/>
            <person name="Kohler A."/>
            <person name="Barry K."/>
            <person name="LaButti K."/>
            <person name="Morin E."/>
            <person name="Salamov A."/>
            <person name="Lipzen A."/>
            <person name="Mereny Z."/>
            <person name="Hegedus B."/>
            <person name="Baldrian P."/>
            <person name="Stursova M."/>
            <person name="Weitz H."/>
            <person name="Taylor A."/>
            <person name="Grigoriev I.V."/>
            <person name="Nagy L.G."/>
            <person name="Martin F."/>
            <person name="Kauserud H."/>
        </authorList>
    </citation>
    <scope>NUCLEOTIDE SEQUENCE</scope>
    <source>
        <strain evidence="6">CBHHK188m</strain>
    </source>
</reference>
<evidence type="ECO:0000256" key="2">
    <source>
        <dbReference type="ARBA" id="ARBA00010790"/>
    </source>
</evidence>
<dbReference type="PANTHER" id="PTHR11552:SF147">
    <property type="entry name" value="CHOLINE DEHYDROGENASE, MITOCHONDRIAL"/>
    <property type="match status" value="1"/>
</dbReference>
<comment type="similarity">
    <text evidence="2">Belongs to the GMC oxidoreductase family.</text>
</comment>
<organism evidence="6 7">
    <name type="scientific">Mycena maculata</name>
    <dbReference type="NCBI Taxonomy" id="230809"/>
    <lineage>
        <taxon>Eukaryota</taxon>
        <taxon>Fungi</taxon>
        <taxon>Dikarya</taxon>
        <taxon>Basidiomycota</taxon>
        <taxon>Agaricomycotina</taxon>
        <taxon>Agaricomycetes</taxon>
        <taxon>Agaricomycetidae</taxon>
        <taxon>Agaricales</taxon>
        <taxon>Marasmiineae</taxon>
        <taxon>Mycenaceae</taxon>
        <taxon>Mycena</taxon>
    </lineage>
</organism>
<dbReference type="SUPFAM" id="SSF51905">
    <property type="entry name" value="FAD/NAD(P)-binding domain"/>
    <property type="match status" value="1"/>
</dbReference>
<dbReference type="GO" id="GO:0016614">
    <property type="term" value="F:oxidoreductase activity, acting on CH-OH group of donors"/>
    <property type="evidence" value="ECO:0007669"/>
    <property type="project" value="InterPro"/>
</dbReference>
<evidence type="ECO:0000256" key="1">
    <source>
        <dbReference type="ARBA" id="ARBA00001974"/>
    </source>
</evidence>
<comment type="caution">
    <text evidence="6">The sequence shown here is derived from an EMBL/GenBank/DDBJ whole genome shotgun (WGS) entry which is preliminary data.</text>
</comment>
<keyword evidence="4" id="KW-0274">FAD</keyword>
<sequence>MSFKPTVPGDVRLSSSARASIINQATDLAALNLAFDFIVVGGKSLPSEAKSSTNSFLFQGGTAGNVIVNRSTEDKDSSVLVISMASHTLNIIVPFFCTRATPDSPGDWNYITTPQNGLGGRSIPYPRGFVLGVSSSVNYMDYSCGSKDDYGRFARVTGDEGWSWDRLIPYI</sequence>
<comment type="cofactor">
    <cofactor evidence="1">
        <name>FAD</name>
        <dbReference type="ChEBI" id="CHEBI:57692"/>
    </cofactor>
</comment>
<evidence type="ECO:0000313" key="6">
    <source>
        <dbReference type="EMBL" id="KAJ7745462.1"/>
    </source>
</evidence>
<gene>
    <name evidence="6" type="ORF">DFH07DRAFT_748966</name>
</gene>
<accession>A0AAD7IKY5</accession>
<dbReference type="GO" id="GO:0050660">
    <property type="term" value="F:flavin adenine dinucleotide binding"/>
    <property type="evidence" value="ECO:0007669"/>
    <property type="project" value="InterPro"/>
</dbReference>
<dbReference type="EMBL" id="JARJLG010000103">
    <property type="protein sequence ID" value="KAJ7745462.1"/>
    <property type="molecule type" value="Genomic_DNA"/>
</dbReference>
<protein>
    <recommendedName>
        <fullName evidence="5">Glucose-methanol-choline oxidoreductase N-terminal domain-containing protein</fullName>
    </recommendedName>
</protein>
<dbReference type="InterPro" id="IPR036188">
    <property type="entry name" value="FAD/NAD-bd_sf"/>
</dbReference>
<dbReference type="InterPro" id="IPR000172">
    <property type="entry name" value="GMC_OxRdtase_N"/>
</dbReference>
<evidence type="ECO:0000313" key="7">
    <source>
        <dbReference type="Proteomes" id="UP001215280"/>
    </source>
</evidence>
<keyword evidence="3" id="KW-0285">Flavoprotein</keyword>
<keyword evidence="7" id="KW-1185">Reference proteome</keyword>
<evidence type="ECO:0000256" key="3">
    <source>
        <dbReference type="ARBA" id="ARBA00022630"/>
    </source>
</evidence>
<dbReference type="AlphaFoldDB" id="A0AAD7IKY5"/>
<proteinExistence type="inferred from homology"/>
<evidence type="ECO:0000259" key="5">
    <source>
        <dbReference type="Pfam" id="PF00732"/>
    </source>
</evidence>
<evidence type="ECO:0000256" key="4">
    <source>
        <dbReference type="ARBA" id="ARBA00022827"/>
    </source>
</evidence>
<feature type="domain" description="Glucose-methanol-choline oxidoreductase N-terminal" evidence="5">
    <location>
        <begin position="48"/>
        <end position="170"/>
    </location>
</feature>
<dbReference type="PANTHER" id="PTHR11552">
    <property type="entry name" value="GLUCOSE-METHANOL-CHOLINE GMC OXIDOREDUCTASE"/>
    <property type="match status" value="1"/>
</dbReference>
<dbReference type="Pfam" id="PF00732">
    <property type="entry name" value="GMC_oxred_N"/>
    <property type="match status" value="1"/>
</dbReference>
<dbReference type="InterPro" id="IPR012132">
    <property type="entry name" value="GMC_OxRdtase"/>
</dbReference>
<dbReference type="Gene3D" id="3.50.50.60">
    <property type="entry name" value="FAD/NAD(P)-binding domain"/>
    <property type="match status" value="1"/>
</dbReference>
<dbReference type="Gene3D" id="3.30.560.10">
    <property type="entry name" value="Glucose Oxidase, domain 3"/>
    <property type="match status" value="1"/>
</dbReference>
<name>A0AAD7IKY5_9AGAR</name>